<organism evidence="2 3">
    <name type="scientific">Hyunsoonleella aestuarii</name>
    <dbReference type="NCBI Taxonomy" id="912802"/>
    <lineage>
        <taxon>Bacteria</taxon>
        <taxon>Pseudomonadati</taxon>
        <taxon>Bacteroidota</taxon>
        <taxon>Flavobacteriia</taxon>
        <taxon>Flavobacteriales</taxon>
        <taxon>Flavobacteriaceae</taxon>
    </lineage>
</organism>
<comment type="caution">
    <text evidence="2">The sequence shown here is derived from an EMBL/GenBank/DDBJ whole genome shotgun (WGS) entry which is preliminary data.</text>
</comment>
<evidence type="ECO:0008006" key="4">
    <source>
        <dbReference type="Google" id="ProtNLM"/>
    </source>
</evidence>
<protein>
    <recommendedName>
        <fullName evidence="4">CHASE3 domain-containing protein</fullName>
    </recommendedName>
</protein>
<keyword evidence="1" id="KW-0472">Membrane</keyword>
<dbReference type="Pfam" id="PF19578">
    <property type="entry name" value="DUF6090"/>
    <property type="match status" value="1"/>
</dbReference>
<evidence type="ECO:0000256" key="1">
    <source>
        <dbReference type="SAM" id="Phobius"/>
    </source>
</evidence>
<reference evidence="3" key="1">
    <citation type="journal article" date="2019" name="Int. J. Syst. Evol. Microbiol.">
        <title>The Global Catalogue of Microorganisms (GCM) 10K type strain sequencing project: providing services to taxonomists for standard genome sequencing and annotation.</title>
        <authorList>
            <consortium name="The Broad Institute Genomics Platform"/>
            <consortium name="The Broad Institute Genome Sequencing Center for Infectious Disease"/>
            <person name="Wu L."/>
            <person name="Ma J."/>
        </authorList>
    </citation>
    <scope>NUCLEOTIDE SEQUENCE [LARGE SCALE GENOMIC DNA]</scope>
    <source>
        <strain evidence="3">JCM 17452</strain>
    </source>
</reference>
<dbReference type="EMBL" id="BAABAV010000001">
    <property type="protein sequence ID" value="GAA4268623.1"/>
    <property type="molecule type" value="Genomic_DNA"/>
</dbReference>
<gene>
    <name evidence="2" type="ORF">GCM10022257_07240</name>
</gene>
<keyword evidence="1" id="KW-0812">Transmembrane</keyword>
<name>A0ABP8E988_9FLAO</name>
<accession>A0ABP8E988</accession>
<proteinExistence type="predicted"/>
<dbReference type="RefSeq" id="WP_139001423.1">
    <property type="nucleotide sequence ID" value="NZ_BAABAV010000001.1"/>
</dbReference>
<keyword evidence="3" id="KW-1185">Reference proteome</keyword>
<dbReference type="InterPro" id="IPR045749">
    <property type="entry name" value="DUF6090"/>
</dbReference>
<evidence type="ECO:0000313" key="3">
    <source>
        <dbReference type="Proteomes" id="UP001500027"/>
    </source>
</evidence>
<feature type="transmembrane region" description="Helical" evidence="1">
    <location>
        <begin position="21"/>
        <end position="42"/>
    </location>
</feature>
<keyword evidence="1" id="KW-1133">Transmembrane helix</keyword>
<sequence length="258" mass="29560">MMKFFGKIRYKLMSANKTGKYIKYAIGEIVLVVIGILIALQVNNYNNYTKDRRSEQLILIKLHDESEAIVSYLNEINLMAEKYIYGIEKSVRAISSKSLYGLSKDEFEKGVINVGLYPGITPSKSVYEELNSSGKLQLIQNDSILKFISDYYSQLSFVNSQLNYFRMFVQSPESIAGRSFLMVYDKEDPFRRGVKFDFDELVDNPEFTSSMVKGLRDQIAFNTNRTILLEKAERMCNALGKIINEDCISSSKRLQNGN</sequence>
<dbReference type="Proteomes" id="UP001500027">
    <property type="component" value="Unassembled WGS sequence"/>
</dbReference>
<evidence type="ECO:0000313" key="2">
    <source>
        <dbReference type="EMBL" id="GAA4268623.1"/>
    </source>
</evidence>